<evidence type="ECO:0000313" key="4">
    <source>
        <dbReference type="EMBL" id="AXI10224.1"/>
    </source>
</evidence>
<comment type="similarity">
    <text evidence="1 3">Belongs to the enoyl-CoA hydratase/isomerase family.</text>
</comment>
<dbReference type="EMBL" id="CP024848">
    <property type="protein sequence ID" value="AXI10224.1"/>
    <property type="molecule type" value="Genomic_DNA"/>
</dbReference>
<dbReference type="FunFam" id="1.10.12.10:FF:000001">
    <property type="entry name" value="Probable enoyl-CoA hydratase, mitochondrial"/>
    <property type="match status" value="1"/>
</dbReference>
<dbReference type="Proteomes" id="UP000253908">
    <property type="component" value="Chromosome"/>
</dbReference>
<name>A0A345PJP4_9BACI</name>
<dbReference type="InterPro" id="IPR029045">
    <property type="entry name" value="ClpP/crotonase-like_dom_sf"/>
</dbReference>
<dbReference type="Gene3D" id="3.90.226.10">
    <property type="entry name" value="2-enoyl-CoA Hydratase, Chain A, domain 1"/>
    <property type="match status" value="1"/>
</dbReference>
<dbReference type="Gene3D" id="1.10.12.10">
    <property type="entry name" value="Lyase 2-enoyl-coa Hydratase, Chain A, domain 2"/>
    <property type="match status" value="1"/>
</dbReference>
<dbReference type="CDD" id="cd06558">
    <property type="entry name" value="crotonase-like"/>
    <property type="match status" value="1"/>
</dbReference>
<dbReference type="InterPro" id="IPR018376">
    <property type="entry name" value="Enoyl-CoA_hyd/isom_CS"/>
</dbReference>
<keyword evidence="2" id="KW-0456">Lyase</keyword>
<gene>
    <name evidence="4" type="ORF">CUC15_15350</name>
</gene>
<dbReference type="RefSeq" id="WP_114917511.1">
    <property type="nucleotide sequence ID" value="NZ_CP024848.1"/>
</dbReference>
<dbReference type="InterPro" id="IPR014748">
    <property type="entry name" value="Enoyl-CoA_hydra_C"/>
</dbReference>
<evidence type="ECO:0000256" key="1">
    <source>
        <dbReference type="ARBA" id="ARBA00005254"/>
    </source>
</evidence>
<dbReference type="KEGG" id="ocn:CUC15_15350"/>
<dbReference type="PROSITE" id="PS00166">
    <property type="entry name" value="ENOYL_COA_HYDRATASE"/>
    <property type="match status" value="1"/>
</dbReference>
<dbReference type="PANTHER" id="PTHR11941">
    <property type="entry name" value="ENOYL-COA HYDRATASE-RELATED"/>
    <property type="match status" value="1"/>
</dbReference>
<protein>
    <submittedName>
        <fullName evidence="4">Enoyl-CoA hydratase</fullName>
    </submittedName>
</protein>
<proteinExistence type="inferred from homology"/>
<organism evidence="4 5">
    <name type="scientific">Oceanobacillus zhaokaii</name>
    <dbReference type="NCBI Taxonomy" id="2052660"/>
    <lineage>
        <taxon>Bacteria</taxon>
        <taxon>Bacillati</taxon>
        <taxon>Bacillota</taxon>
        <taxon>Bacilli</taxon>
        <taxon>Bacillales</taxon>
        <taxon>Bacillaceae</taxon>
        <taxon>Oceanobacillus</taxon>
    </lineage>
</organism>
<evidence type="ECO:0000256" key="2">
    <source>
        <dbReference type="ARBA" id="ARBA00023239"/>
    </source>
</evidence>
<dbReference type="Pfam" id="PF00378">
    <property type="entry name" value="ECH_1"/>
    <property type="match status" value="1"/>
</dbReference>
<dbReference type="GO" id="GO:0016836">
    <property type="term" value="F:hydro-lyase activity"/>
    <property type="evidence" value="ECO:0007669"/>
    <property type="project" value="UniProtKB-ARBA"/>
</dbReference>
<keyword evidence="5" id="KW-1185">Reference proteome</keyword>
<evidence type="ECO:0000256" key="3">
    <source>
        <dbReference type="RuleBase" id="RU003707"/>
    </source>
</evidence>
<dbReference type="GO" id="GO:0006635">
    <property type="term" value="P:fatty acid beta-oxidation"/>
    <property type="evidence" value="ECO:0007669"/>
    <property type="project" value="TreeGrafter"/>
</dbReference>
<dbReference type="PANTHER" id="PTHR11941:SF54">
    <property type="entry name" value="ENOYL-COA HYDRATASE, MITOCHONDRIAL"/>
    <property type="match status" value="1"/>
</dbReference>
<dbReference type="AlphaFoldDB" id="A0A345PJP4"/>
<dbReference type="OrthoDB" id="9787660at2"/>
<dbReference type="FunFam" id="3.90.226.10:FF:000009">
    <property type="entry name" value="Carnitinyl-CoA dehydratase"/>
    <property type="match status" value="1"/>
</dbReference>
<dbReference type="InterPro" id="IPR001753">
    <property type="entry name" value="Enoyl-CoA_hydra/iso"/>
</dbReference>
<reference evidence="5" key="1">
    <citation type="submission" date="2017-11" db="EMBL/GenBank/DDBJ databases">
        <authorList>
            <person name="Zhu W."/>
        </authorList>
    </citation>
    <scope>NUCLEOTIDE SEQUENCE [LARGE SCALE GENOMIC DNA]</scope>
    <source>
        <strain evidence="5">160</strain>
    </source>
</reference>
<sequence length="259" mass="28451">MEKLVSYKKDEGIAVIKIDNPPLNVLGKQVQEELKDIILEIKEDNDVVCVLLTTAGDRAFIAGADIKEFPSMMGNPTMLEDVMVMHRMFNDLDNLPKPTIAVLDGLTFGGGCELALTCDIRIVEEQAMIGFPEIKLGLFPGGAGTQRLPRLIGEAKAKELMFTGEPITAKEAKNIGLVNHVVATGEAYETAIKLARQIASKSLQALSRIKQAVDEGLELSLVEGIEKEASLFEEVFKTDDVKEGVQAFIEKREPRFIHQ</sequence>
<accession>A0A345PJP4</accession>
<evidence type="ECO:0000313" key="5">
    <source>
        <dbReference type="Proteomes" id="UP000253908"/>
    </source>
</evidence>
<dbReference type="SUPFAM" id="SSF52096">
    <property type="entry name" value="ClpP/crotonase"/>
    <property type="match status" value="1"/>
</dbReference>